<dbReference type="InterPro" id="IPR002781">
    <property type="entry name" value="TM_pro_TauE-like"/>
</dbReference>
<dbReference type="OrthoDB" id="9800873at2"/>
<dbReference type="PANTHER" id="PTHR30269">
    <property type="entry name" value="TRANSMEMBRANE PROTEIN YFCA"/>
    <property type="match status" value="1"/>
</dbReference>
<feature type="transmembrane region" description="Helical" evidence="8">
    <location>
        <begin position="36"/>
        <end position="61"/>
    </location>
</feature>
<keyword evidence="3" id="KW-0813">Transport</keyword>
<feature type="transmembrane region" description="Helical" evidence="8">
    <location>
        <begin position="232"/>
        <end position="250"/>
    </location>
</feature>
<dbReference type="AlphaFoldDB" id="A0A844CXX7"/>
<feature type="transmembrane region" description="Helical" evidence="8">
    <location>
        <begin position="138"/>
        <end position="158"/>
    </location>
</feature>
<evidence type="ECO:0000313" key="10">
    <source>
        <dbReference type="Proteomes" id="UP000564704"/>
    </source>
</evidence>
<keyword evidence="10" id="KW-1185">Reference proteome</keyword>
<dbReference type="Pfam" id="PF01925">
    <property type="entry name" value="TauE"/>
    <property type="match status" value="1"/>
</dbReference>
<evidence type="ECO:0000256" key="2">
    <source>
        <dbReference type="ARBA" id="ARBA00009142"/>
    </source>
</evidence>
<dbReference type="RefSeq" id="WP_154151692.1">
    <property type="nucleotide sequence ID" value="NZ_SZWE01000001.1"/>
</dbReference>
<keyword evidence="4 8" id="KW-1003">Cell membrane</keyword>
<organism evidence="9 10">
    <name type="scientific">Roseovarius bejariae</name>
    <dbReference type="NCBI Taxonomy" id="2576383"/>
    <lineage>
        <taxon>Bacteria</taxon>
        <taxon>Pseudomonadati</taxon>
        <taxon>Pseudomonadota</taxon>
        <taxon>Alphaproteobacteria</taxon>
        <taxon>Rhodobacterales</taxon>
        <taxon>Roseobacteraceae</taxon>
        <taxon>Roseovarius</taxon>
    </lineage>
</organism>
<comment type="similarity">
    <text evidence="2 8">Belongs to the 4-toluene sulfonate uptake permease (TSUP) (TC 2.A.102) family.</text>
</comment>
<evidence type="ECO:0000256" key="5">
    <source>
        <dbReference type="ARBA" id="ARBA00022692"/>
    </source>
</evidence>
<evidence type="ECO:0000256" key="1">
    <source>
        <dbReference type="ARBA" id="ARBA00004651"/>
    </source>
</evidence>
<dbReference type="InterPro" id="IPR052017">
    <property type="entry name" value="TSUP"/>
</dbReference>
<proteinExistence type="inferred from homology"/>
<name>A0A844CXX7_9RHOB</name>
<feature type="transmembrane region" description="Helical" evidence="8">
    <location>
        <begin position="207"/>
        <end position="226"/>
    </location>
</feature>
<evidence type="ECO:0000313" key="9">
    <source>
        <dbReference type="EMBL" id="MRU15966.1"/>
    </source>
</evidence>
<keyword evidence="7 8" id="KW-0472">Membrane</keyword>
<sequence length="256" mass="27179">MDYLMHIASPSAWGVIIFVSFFAGIVKGVVGFSMPMVMISGLGSVMPAELAIAGMILPALVTNLWQALRQGPKAAWEAIRRFRVFLLAGVIVLVFAAQLVAVLPQHIVLLMIGVPITLFAVSSLLGRPLRFPPNPSPWIEGAIGGVTGFFGGISGVWGATTVAMLTAQDLDKHEQMRIQGVIFGLGGVALMFAHMASGVFRQETAPLSAFLVVPAVIGIGLGFSVQDRIDQSAFRRMTLVVLLIAGANLIRRGLMG</sequence>
<evidence type="ECO:0000256" key="6">
    <source>
        <dbReference type="ARBA" id="ARBA00022989"/>
    </source>
</evidence>
<comment type="subcellular location">
    <subcellularLocation>
        <location evidence="1 8">Cell membrane</location>
        <topology evidence="1 8">Multi-pass membrane protein</topology>
    </subcellularLocation>
</comment>
<comment type="caution">
    <text evidence="9">The sequence shown here is derived from an EMBL/GenBank/DDBJ whole genome shotgun (WGS) entry which is preliminary data.</text>
</comment>
<evidence type="ECO:0000256" key="8">
    <source>
        <dbReference type="RuleBase" id="RU363041"/>
    </source>
</evidence>
<feature type="transmembrane region" description="Helical" evidence="8">
    <location>
        <begin position="178"/>
        <end position="200"/>
    </location>
</feature>
<dbReference type="GO" id="GO:0005886">
    <property type="term" value="C:plasma membrane"/>
    <property type="evidence" value="ECO:0007669"/>
    <property type="project" value="UniProtKB-SubCell"/>
</dbReference>
<protein>
    <recommendedName>
        <fullName evidence="8">Probable membrane transporter protein</fullName>
    </recommendedName>
</protein>
<evidence type="ECO:0000256" key="7">
    <source>
        <dbReference type="ARBA" id="ARBA00023136"/>
    </source>
</evidence>
<evidence type="ECO:0000256" key="3">
    <source>
        <dbReference type="ARBA" id="ARBA00022448"/>
    </source>
</evidence>
<gene>
    <name evidence="9" type="ORF">FDP25_11060</name>
</gene>
<dbReference type="EMBL" id="SZWE01000001">
    <property type="protein sequence ID" value="MRU15966.1"/>
    <property type="molecule type" value="Genomic_DNA"/>
</dbReference>
<dbReference type="PANTHER" id="PTHR30269:SF32">
    <property type="entry name" value="MEMBRANE TRANSPORTER PROTEIN-RELATED"/>
    <property type="match status" value="1"/>
</dbReference>
<keyword evidence="6 8" id="KW-1133">Transmembrane helix</keyword>
<evidence type="ECO:0000256" key="4">
    <source>
        <dbReference type="ARBA" id="ARBA00022475"/>
    </source>
</evidence>
<feature type="transmembrane region" description="Helical" evidence="8">
    <location>
        <begin position="107"/>
        <end position="126"/>
    </location>
</feature>
<feature type="transmembrane region" description="Helical" evidence="8">
    <location>
        <begin position="82"/>
        <end position="101"/>
    </location>
</feature>
<dbReference type="Proteomes" id="UP000564704">
    <property type="component" value="Unassembled WGS sequence"/>
</dbReference>
<reference evidence="9 10" key="1">
    <citation type="submission" date="2019-05" db="EMBL/GenBank/DDBJ databases">
        <title>Roseovarius bejariae sp. nov., a moderately halophylic bacterium isolated from a saline soil in Rambla Salada (Murcia).</title>
        <authorList>
            <person name="Castro D.J."/>
            <person name="Gomez-Altuve A."/>
            <person name="Reina J.C."/>
            <person name="Rodriguez M."/>
            <person name="Sampedro I."/>
            <person name="Llamas I."/>
            <person name="Martinez-Checa F."/>
        </authorList>
    </citation>
    <scope>NUCLEOTIDE SEQUENCE [LARGE SCALE GENOMIC DNA]</scope>
    <source>
        <strain evidence="9 10">A21</strain>
    </source>
</reference>
<accession>A0A844CXX7</accession>
<feature type="transmembrane region" description="Helical" evidence="8">
    <location>
        <begin position="12"/>
        <end position="30"/>
    </location>
</feature>
<keyword evidence="5 8" id="KW-0812">Transmembrane</keyword>